<dbReference type="OrthoDB" id="9988438at2"/>
<name>A0A7U4QK63_DESA2</name>
<keyword evidence="1" id="KW-0175">Coiled coil</keyword>
<dbReference type="EMBL" id="CP013015">
    <property type="protein sequence ID" value="AMM40845.1"/>
    <property type="molecule type" value="Genomic_DNA"/>
</dbReference>
<evidence type="ECO:0000256" key="1">
    <source>
        <dbReference type="SAM" id="Coils"/>
    </source>
</evidence>
<keyword evidence="3" id="KW-1185">Reference proteome</keyword>
<proteinExistence type="predicted"/>
<evidence type="ECO:0000313" key="2">
    <source>
        <dbReference type="EMBL" id="AMM40845.1"/>
    </source>
</evidence>
<dbReference type="Proteomes" id="UP000070560">
    <property type="component" value="Chromosome"/>
</dbReference>
<sequence length="81" mass="9739">MVEDEKTKKEIEEIVNELKQALKVRNEDEKVVKGLEHRLFKLLCPKHYLDECEPAYCVFRITDSCEYIKILRKLNKEIESR</sequence>
<organism evidence="2 3">
    <name type="scientific">Desulfofervidus auxilii</name>
    <dbReference type="NCBI Taxonomy" id="1621989"/>
    <lineage>
        <taxon>Bacteria</taxon>
        <taxon>Pseudomonadati</taxon>
        <taxon>Thermodesulfobacteriota</taxon>
        <taxon>Candidatus Desulfofervidia</taxon>
        <taxon>Candidatus Desulfofervidales</taxon>
        <taxon>Candidatus Desulfofervidaceae</taxon>
        <taxon>Candidatus Desulfofervidus</taxon>
    </lineage>
</organism>
<dbReference type="RefSeq" id="WP_066061942.1">
    <property type="nucleotide sequence ID" value="NZ_CP013015.1"/>
</dbReference>
<feature type="coiled-coil region" evidence="1">
    <location>
        <begin position="1"/>
        <end position="28"/>
    </location>
</feature>
<accession>A0A7U4QK63</accession>
<protein>
    <submittedName>
        <fullName evidence="2">Uncharacterized protein</fullName>
    </submittedName>
</protein>
<evidence type="ECO:0000313" key="3">
    <source>
        <dbReference type="Proteomes" id="UP000070560"/>
    </source>
</evidence>
<reference evidence="2 3" key="1">
    <citation type="submission" date="2015-10" db="EMBL/GenBank/DDBJ databases">
        <title>Candidatus Desulfofervidus auxilii, a hydrogenotrophic sulfate-reducing bacterium involved in the thermophilic anaerobic oxidation of methane.</title>
        <authorList>
            <person name="Krukenberg V."/>
            <person name="Richter M."/>
            <person name="Wegener G."/>
        </authorList>
    </citation>
    <scope>NUCLEOTIDE SEQUENCE [LARGE SCALE GENOMIC DNA]</scope>
    <source>
        <strain evidence="2 3">HS1</strain>
    </source>
</reference>
<gene>
    <name evidence="2" type="ORF">HS1_001041</name>
</gene>
<dbReference type="AlphaFoldDB" id="A0A7U4QK63"/>
<dbReference type="KEGG" id="daw:HS1_001041"/>